<feature type="transmembrane region" description="Helical" evidence="6">
    <location>
        <begin position="113"/>
        <end position="134"/>
    </location>
</feature>
<dbReference type="STRING" id="290317.Cpha266_0909"/>
<evidence type="ECO:0000256" key="6">
    <source>
        <dbReference type="SAM" id="Phobius"/>
    </source>
</evidence>
<dbReference type="Pfam" id="PF03073">
    <property type="entry name" value="TspO_MBR"/>
    <property type="match status" value="1"/>
</dbReference>
<evidence type="ECO:0000313" key="8">
    <source>
        <dbReference type="Proteomes" id="UP000008701"/>
    </source>
</evidence>
<dbReference type="HOGENOM" id="CLU_091805_2_0_10"/>
<proteinExistence type="inferred from homology"/>
<dbReference type="PANTHER" id="PTHR10057">
    <property type="entry name" value="PERIPHERAL-TYPE BENZODIAZEPINE RECEPTOR"/>
    <property type="match status" value="1"/>
</dbReference>
<evidence type="ECO:0000256" key="3">
    <source>
        <dbReference type="ARBA" id="ARBA00022692"/>
    </source>
</evidence>
<dbReference type="AlphaFoldDB" id="A1BEY0"/>
<dbReference type="GO" id="GO:0033013">
    <property type="term" value="P:tetrapyrrole metabolic process"/>
    <property type="evidence" value="ECO:0007669"/>
    <property type="project" value="UniProtKB-ARBA"/>
</dbReference>
<keyword evidence="3 6" id="KW-0812">Transmembrane</keyword>
<sequence>MRFCRRLLRTIARLQKKGTFTRPNAFHIRSEKQQHTPLHMPTWYDKLKKPWFSPPKKVFGPAWAVLYLFIVSALVTYYFTPVKPHYHAAGIILVIHFTASFSWTQLFFTRKKILLAFVDILVIDTTLIALIILLTQSSLLSAFLLLPYLGWCLFASALNWSIYRLNPGESDEDS</sequence>
<keyword evidence="5 6" id="KW-0472">Membrane</keyword>
<dbReference type="Proteomes" id="UP000008701">
    <property type="component" value="Chromosome"/>
</dbReference>
<feature type="transmembrane region" description="Helical" evidence="6">
    <location>
        <begin position="58"/>
        <end position="80"/>
    </location>
</feature>
<accession>A1BEY0</accession>
<dbReference type="FunFam" id="1.20.1260.100:FF:000001">
    <property type="entry name" value="translocator protein 2"/>
    <property type="match status" value="1"/>
</dbReference>
<dbReference type="EMBL" id="CP000492">
    <property type="protein sequence ID" value="ABL64957.1"/>
    <property type="molecule type" value="Genomic_DNA"/>
</dbReference>
<evidence type="ECO:0000256" key="4">
    <source>
        <dbReference type="ARBA" id="ARBA00022989"/>
    </source>
</evidence>
<comment type="similarity">
    <text evidence="2">Belongs to the TspO/BZRP family.</text>
</comment>
<evidence type="ECO:0000256" key="2">
    <source>
        <dbReference type="ARBA" id="ARBA00007524"/>
    </source>
</evidence>
<gene>
    <name evidence="7" type="ordered locus">Cpha266_0909</name>
</gene>
<name>A1BEY0_CHLPD</name>
<dbReference type="KEGG" id="cph:Cpha266_0909"/>
<dbReference type="CDD" id="cd15904">
    <property type="entry name" value="TSPO_MBR"/>
    <property type="match status" value="1"/>
</dbReference>
<dbReference type="GO" id="GO:0016020">
    <property type="term" value="C:membrane"/>
    <property type="evidence" value="ECO:0007669"/>
    <property type="project" value="UniProtKB-SubCell"/>
</dbReference>
<dbReference type="eggNOG" id="COG3476">
    <property type="taxonomic scope" value="Bacteria"/>
</dbReference>
<dbReference type="Gene3D" id="1.20.1260.100">
    <property type="entry name" value="TspO/MBR protein"/>
    <property type="match status" value="1"/>
</dbReference>
<organism evidence="7 8">
    <name type="scientific">Chlorobium phaeobacteroides (strain DSM 266 / SMG 266 / 2430)</name>
    <dbReference type="NCBI Taxonomy" id="290317"/>
    <lineage>
        <taxon>Bacteria</taxon>
        <taxon>Pseudomonadati</taxon>
        <taxon>Chlorobiota</taxon>
        <taxon>Chlorobiia</taxon>
        <taxon>Chlorobiales</taxon>
        <taxon>Chlorobiaceae</taxon>
        <taxon>Chlorobium/Pelodictyon group</taxon>
        <taxon>Chlorobium</taxon>
    </lineage>
</organism>
<evidence type="ECO:0000313" key="7">
    <source>
        <dbReference type="EMBL" id="ABL64957.1"/>
    </source>
</evidence>
<dbReference type="InterPro" id="IPR004307">
    <property type="entry name" value="TspO_MBR"/>
</dbReference>
<dbReference type="InterPro" id="IPR038330">
    <property type="entry name" value="TspO/MBR-related_sf"/>
</dbReference>
<keyword evidence="4 6" id="KW-1133">Transmembrane helix</keyword>
<comment type="subcellular location">
    <subcellularLocation>
        <location evidence="1">Membrane</location>
        <topology evidence="1">Multi-pass membrane protein</topology>
    </subcellularLocation>
</comment>
<evidence type="ECO:0000256" key="1">
    <source>
        <dbReference type="ARBA" id="ARBA00004141"/>
    </source>
</evidence>
<feature type="transmembrane region" description="Helical" evidence="6">
    <location>
        <begin position="140"/>
        <end position="160"/>
    </location>
</feature>
<dbReference type="PANTHER" id="PTHR10057:SF0">
    <property type="entry name" value="TRANSLOCATOR PROTEIN"/>
    <property type="match status" value="1"/>
</dbReference>
<protein>
    <submittedName>
        <fullName evidence="7">TspO and MBR like proteins</fullName>
    </submittedName>
</protein>
<reference evidence="7 8" key="1">
    <citation type="submission" date="2006-12" db="EMBL/GenBank/DDBJ databases">
        <title>Complete sequence of Chlorobium phaeobacteroides DSM 266.</title>
        <authorList>
            <consortium name="US DOE Joint Genome Institute"/>
            <person name="Copeland A."/>
            <person name="Lucas S."/>
            <person name="Lapidus A."/>
            <person name="Barry K."/>
            <person name="Detter J.C."/>
            <person name="Glavina del Rio T."/>
            <person name="Hammon N."/>
            <person name="Israni S."/>
            <person name="Pitluck S."/>
            <person name="Goltsman E."/>
            <person name="Schmutz J."/>
            <person name="Larimer F."/>
            <person name="Land M."/>
            <person name="Hauser L."/>
            <person name="Mikhailova N."/>
            <person name="Li T."/>
            <person name="Overmann J."/>
            <person name="Bryant D.A."/>
            <person name="Richardson P."/>
        </authorList>
    </citation>
    <scope>NUCLEOTIDE SEQUENCE [LARGE SCALE GENOMIC DNA]</scope>
    <source>
        <strain evidence="7 8">DSM 266</strain>
    </source>
</reference>
<evidence type="ECO:0000256" key="5">
    <source>
        <dbReference type="ARBA" id="ARBA00023136"/>
    </source>
</evidence>
<feature type="transmembrane region" description="Helical" evidence="6">
    <location>
        <begin position="86"/>
        <end position="106"/>
    </location>
</feature>
<keyword evidence="8" id="KW-1185">Reference proteome</keyword>